<dbReference type="Proteomes" id="UP000016931">
    <property type="component" value="Unassembled WGS sequence"/>
</dbReference>
<feature type="compositionally biased region" description="Polar residues" evidence="1">
    <location>
        <begin position="261"/>
        <end position="274"/>
    </location>
</feature>
<keyword evidence="2" id="KW-1133">Transmembrane helix</keyword>
<dbReference type="GeneID" id="27900954"/>
<dbReference type="PANTHER" id="PTHR40018">
    <property type="entry name" value="[PSI+] INDUCTION PROTEIN 2"/>
    <property type="match status" value="1"/>
</dbReference>
<feature type="compositionally biased region" description="Polar residues" evidence="1">
    <location>
        <begin position="292"/>
        <end position="328"/>
    </location>
</feature>
<evidence type="ECO:0000313" key="3">
    <source>
        <dbReference type="EMBL" id="EMF17756.1"/>
    </source>
</evidence>
<keyword evidence="4" id="KW-1185">Reference proteome</keyword>
<dbReference type="EMBL" id="KB456260">
    <property type="protein sequence ID" value="EMF17756.1"/>
    <property type="molecule type" value="Genomic_DNA"/>
</dbReference>
<dbReference type="RefSeq" id="XP_016765877.1">
    <property type="nucleotide sequence ID" value="XM_016903817.1"/>
</dbReference>
<accession>N1QKI2</accession>
<proteinExistence type="predicted"/>
<dbReference type="PANTHER" id="PTHR40018:SF1">
    <property type="entry name" value="[PSI+] INDUCTION PROTEIN 2"/>
    <property type="match status" value="1"/>
</dbReference>
<feature type="compositionally biased region" description="Polar residues" evidence="1">
    <location>
        <begin position="387"/>
        <end position="401"/>
    </location>
</feature>
<feature type="compositionally biased region" description="Gly residues" evidence="1">
    <location>
        <begin position="413"/>
        <end position="426"/>
    </location>
</feature>
<feature type="transmembrane region" description="Helical" evidence="2">
    <location>
        <begin position="33"/>
        <end position="51"/>
    </location>
</feature>
<organism evidence="3 4">
    <name type="scientific">Sphaerulina musiva (strain SO2202)</name>
    <name type="common">Poplar stem canker fungus</name>
    <name type="synonym">Septoria musiva</name>
    <dbReference type="NCBI Taxonomy" id="692275"/>
    <lineage>
        <taxon>Eukaryota</taxon>
        <taxon>Fungi</taxon>
        <taxon>Dikarya</taxon>
        <taxon>Ascomycota</taxon>
        <taxon>Pezizomycotina</taxon>
        <taxon>Dothideomycetes</taxon>
        <taxon>Dothideomycetidae</taxon>
        <taxon>Mycosphaerellales</taxon>
        <taxon>Mycosphaerellaceae</taxon>
        <taxon>Sphaerulina</taxon>
    </lineage>
</organism>
<keyword evidence="2" id="KW-0812">Transmembrane</keyword>
<dbReference type="eggNOG" id="ENOG502SAKR">
    <property type="taxonomic scope" value="Eukaryota"/>
</dbReference>
<feature type="compositionally biased region" description="Low complexity" evidence="1">
    <location>
        <begin position="370"/>
        <end position="385"/>
    </location>
</feature>
<feature type="region of interest" description="Disordered" evidence="1">
    <location>
        <begin position="247"/>
        <end position="435"/>
    </location>
</feature>
<dbReference type="OrthoDB" id="5401332at2759"/>
<dbReference type="InterPro" id="IPR037504">
    <property type="entry name" value="PSI_induc_2"/>
</dbReference>
<name>N1QKI2_SPHMS</name>
<dbReference type="HOGENOM" id="CLU_022094_0_0_1"/>
<dbReference type="GO" id="GO:0005886">
    <property type="term" value="C:plasma membrane"/>
    <property type="evidence" value="ECO:0007669"/>
    <property type="project" value="TreeGrafter"/>
</dbReference>
<dbReference type="STRING" id="692275.N1QKI2"/>
<gene>
    <name evidence="3" type="ORF">SEPMUDRAFT_146716</name>
</gene>
<evidence type="ECO:0000256" key="1">
    <source>
        <dbReference type="SAM" id="MobiDB-lite"/>
    </source>
</evidence>
<reference evidence="3 4" key="1">
    <citation type="journal article" date="2012" name="PLoS Pathog.">
        <title>Diverse lifestyles and strategies of plant pathogenesis encoded in the genomes of eighteen Dothideomycetes fungi.</title>
        <authorList>
            <person name="Ohm R.A."/>
            <person name="Feau N."/>
            <person name="Henrissat B."/>
            <person name="Schoch C.L."/>
            <person name="Horwitz B.A."/>
            <person name="Barry K.W."/>
            <person name="Condon B.J."/>
            <person name="Copeland A.C."/>
            <person name="Dhillon B."/>
            <person name="Glaser F."/>
            <person name="Hesse C.N."/>
            <person name="Kosti I."/>
            <person name="LaButti K."/>
            <person name="Lindquist E.A."/>
            <person name="Lucas S."/>
            <person name="Salamov A.A."/>
            <person name="Bradshaw R.E."/>
            <person name="Ciuffetti L."/>
            <person name="Hamelin R.C."/>
            <person name="Kema G.H.J."/>
            <person name="Lawrence C."/>
            <person name="Scott J.A."/>
            <person name="Spatafora J.W."/>
            <person name="Turgeon B.G."/>
            <person name="de Wit P.J.G.M."/>
            <person name="Zhong S."/>
            <person name="Goodwin S.B."/>
            <person name="Grigoriev I.V."/>
        </authorList>
    </citation>
    <scope>NUCLEOTIDE SEQUENCE [LARGE SCALE GENOMIC DNA]</scope>
    <source>
        <strain evidence="3 4">SO2202</strain>
    </source>
</reference>
<dbReference type="AlphaFoldDB" id="N1QKI2"/>
<evidence type="ECO:0008006" key="5">
    <source>
        <dbReference type="Google" id="ProtNLM"/>
    </source>
</evidence>
<sequence length="435" mass="46918">MASQAADVSDRVAGVQNTFSSWDNCMSKTYCKWPVIVAIIIASLIAFSFIWCIARCLCCGMQCCCGCLSCCNACCPSPRGRREKKGYQQAPPIPYQYAQPPPMQNPYLVSGGAAGYGGGSRKDVAQTATFDAPSSQKVYNEDALPAMPSWQNASSRRIEQLEEDVELDKMDNQVVTSSVPAQSERLLNHQQKNPNSYNNNGQQALESPAAAASMAGYRGQENGSTGDMGYMGAGGHAAQMDPYYRDYDQQQQQQQQQRQQNTGRSPYHSSSQVGATGYYTGARTPQHDSPYGTHQNSYHNLAEPQSPSSVYEQQQQIQNPRNPTSYRSPMSGGYHTAGNASPLSPYTNNPSPIGANNNSNNDFYSSGMQSSSRNNYTPTNNSPYYASHTTGPPSYMSTNDVVSPMSPPDILTPGGGGFGGGSGGMGRRPVQGGQF</sequence>
<keyword evidence="2" id="KW-0472">Membrane</keyword>
<protein>
    <recommendedName>
        <fullName evidence="5">Fibroin-3 related protein</fullName>
    </recommendedName>
</protein>
<feature type="compositionally biased region" description="Polar residues" evidence="1">
    <location>
        <begin position="338"/>
        <end position="369"/>
    </location>
</feature>
<feature type="compositionally biased region" description="Low complexity" evidence="1">
    <location>
        <begin position="249"/>
        <end position="260"/>
    </location>
</feature>
<dbReference type="GO" id="GO:0005935">
    <property type="term" value="C:cellular bud neck"/>
    <property type="evidence" value="ECO:0007669"/>
    <property type="project" value="TreeGrafter"/>
</dbReference>
<evidence type="ECO:0000313" key="4">
    <source>
        <dbReference type="Proteomes" id="UP000016931"/>
    </source>
</evidence>
<evidence type="ECO:0000256" key="2">
    <source>
        <dbReference type="SAM" id="Phobius"/>
    </source>
</evidence>